<accession>A0A8H7RAG6</accession>
<feature type="region of interest" description="Disordered" evidence="1">
    <location>
        <begin position="287"/>
        <end position="345"/>
    </location>
</feature>
<reference evidence="2" key="1">
    <citation type="submission" date="2020-12" db="EMBL/GenBank/DDBJ databases">
        <title>Metabolic potential, ecology and presence of endohyphal bacteria is reflected in genomic diversity of Mucoromycotina.</title>
        <authorList>
            <person name="Muszewska A."/>
            <person name="Okrasinska A."/>
            <person name="Steczkiewicz K."/>
            <person name="Drgas O."/>
            <person name="Orlowska M."/>
            <person name="Perlinska-Lenart U."/>
            <person name="Aleksandrzak-Piekarczyk T."/>
            <person name="Szatraj K."/>
            <person name="Zielenkiewicz U."/>
            <person name="Pilsyk S."/>
            <person name="Malc E."/>
            <person name="Mieczkowski P."/>
            <person name="Kruszewska J.S."/>
            <person name="Biernat P."/>
            <person name="Pawlowska J."/>
        </authorList>
    </citation>
    <scope>NUCLEOTIDE SEQUENCE</scope>
    <source>
        <strain evidence="2">WA0000017839</strain>
    </source>
</reference>
<evidence type="ECO:0000313" key="2">
    <source>
        <dbReference type="EMBL" id="KAG2207362.1"/>
    </source>
</evidence>
<evidence type="ECO:0000313" key="3">
    <source>
        <dbReference type="Proteomes" id="UP000603453"/>
    </source>
</evidence>
<feature type="region of interest" description="Disordered" evidence="1">
    <location>
        <begin position="17"/>
        <end position="51"/>
    </location>
</feature>
<feature type="region of interest" description="Disordered" evidence="1">
    <location>
        <begin position="96"/>
        <end position="159"/>
    </location>
</feature>
<dbReference type="Proteomes" id="UP000603453">
    <property type="component" value="Unassembled WGS sequence"/>
</dbReference>
<feature type="compositionally biased region" description="Low complexity" evidence="1">
    <location>
        <begin position="102"/>
        <end position="112"/>
    </location>
</feature>
<dbReference type="AlphaFoldDB" id="A0A8H7RAG6"/>
<evidence type="ECO:0000256" key="1">
    <source>
        <dbReference type="SAM" id="MobiDB-lite"/>
    </source>
</evidence>
<protein>
    <submittedName>
        <fullName evidence="2">Uncharacterized protein</fullName>
    </submittedName>
</protein>
<proteinExistence type="predicted"/>
<dbReference type="EMBL" id="JAEPRD010000025">
    <property type="protein sequence ID" value="KAG2207362.1"/>
    <property type="molecule type" value="Genomic_DNA"/>
</dbReference>
<gene>
    <name evidence="2" type="ORF">INT47_006836</name>
</gene>
<feature type="compositionally biased region" description="Low complexity" evidence="1">
    <location>
        <begin position="287"/>
        <end position="303"/>
    </location>
</feature>
<organism evidence="2 3">
    <name type="scientific">Mucor saturninus</name>
    <dbReference type="NCBI Taxonomy" id="64648"/>
    <lineage>
        <taxon>Eukaryota</taxon>
        <taxon>Fungi</taxon>
        <taxon>Fungi incertae sedis</taxon>
        <taxon>Mucoromycota</taxon>
        <taxon>Mucoromycotina</taxon>
        <taxon>Mucoromycetes</taxon>
        <taxon>Mucorales</taxon>
        <taxon>Mucorineae</taxon>
        <taxon>Mucoraceae</taxon>
        <taxon>Mucor</taxon>
    </lineage>
</organism>
<keyword evidence="3" id="KW-1185">Reference proteome</keyword>
<name>A0A8H7RAG6_9FUNG</name>
<sequence length="369" mass="40496">MSRTNTLSIKLNPSKRKRLMTDSASISGTKTHTEAKNRKTRTAYASHKIVPTPNTDNTVAIFESDGGVPLSYVYSEGPTGSSEYTDIMVGSRREVTEGTISDNNGNDAGNNEGVEEASRNPANDNGNGGGSDDDSDGSGSNGSGGGGSSSDNEQADELSSVQETLDYLDNQINLLSDNVNNSLRVRVDNLENRAGNLFDSVEAMIEDVNMLELSVDRIESRMRDRASQLDLAKLVGYLNEYQDTFMIRMTLLERTVDQVLKTLEERLGRNPNNLPRANNMNQPVAAANQPQANTNQQSSAANPPQEQTLPGHINQQEEDLPVHEAQQQELPTERPQEDGNNNAPDFHFDIQQLIYVESNGYIRTFTINQ</sequence>
<feature type="compositionally biased region" description="Gly residues" evidence="1">
    <location>
        <begin position="139"/>
        <end position="148"/>
    </location>
</feature>
<comment type="caution">
    <text evidence="2">The sequence shown here is derived from an EMBL/GenBank/DDBJ whole genome shotgun (WGS) entry which is preliminary data.</text>
</comment>